<keyword evidence="3" id="KW-0808">Transferase</keyword>
<proteinExistence type="inferred from homology"/>
<evidence type="ECO:0000256" key="4">
    <source>
        <dbReference type="ARBA" id="ARBA00022723"/>
    </source>
</evidence>
<dbReference type="EMBL" id="JAPAAF010000044">
    <property type="protein sequence ID" value="MCW0484636.1"/>
    <property type="molecule type" value="Genomic_DNA"/>
</dbReference>
<evidence type="ECO:0000256" key="3">
    <source>
        <dbReference type="ARBA" id="ARBA00022679"/>
    </source>
</evidence>
<reference evidence="6" key="1">
    <citation type="submission" date="2022-10" db="EMBL/GenBank/DDBJ databases">
        <title>Gaoshiqiia sediminis gen. nov., sp. nov., isolated from coastal sediment.</title>
        <authorList>
            <person name="Yu W.X."/>
            <person name="Mu D.S."/>
            <person name="Du J.Z."/>
            <person name="Liang Y.Q."/>
        </authorList>
    </citation>
    <scope>NUCLEOTIDE SEQUENCE</scope>
    <source>
        <strain evidence="6">A06</strain>
    </source>
</reference>
<evidence type="ECO:0000313" key="6">
    <source>
        <dbReference type="EMBL" id="MCW0484636.1"/>
    </source>
</evidence>
<dbReference type="InterPro" id="IPR002829">
    <property type="entry name" value="DUF116"/>
</dbReference>
<accession>A0AA42C9Y1</accession>
<organism evidence="6 7">
    <name type="scientific">Gaoshiqia sediminis</name>
    <dbReference type="NCBI Taxonomy" id="2986998"/>
    <lineage>
        <taxon>Bacteria</taxon>
        <taxon>Pseudomonadati</taxon>
        <taxon>Bacteroidota</taxon>
        <taxon>Bacteroidia</taxon>
        <taxon>Marinilabiliales</taxon>
        <taxon>Prolixibacteraceae</taxon>
        <taxon>Gaoshiqia</taxon>
    </lineage>
</organism>
<dbReference type="Pfam" id="PF00348">
    <property type="entry name" value="polyprenyl_synt"/>
    <property type="match status" value="1"/>
</dbReference>
<dbReference type="AlphaFoldDB" id="A0AA42C9Y1"/>
<evidence type="ECO:0000256" key="2">
    <source>
        <dbReference type="ARBA" id="ARBA00006706"/>
    </source>
</evidence>
<dbReference type="Gene3D" id="1.10.600.10">
    <property type="entry name" value="Farnesyl Diphosphate Synthase"/>
    <property type="match status" value="1"/>
</dbReference>
<dbReference type="Pfam" id="PF01976">
    <property type="entry name" value="DUF116"/>
    <property type="match status" value="1"/>
</dbReference>
<dbReference type="GO" id="GO:0046872">
    <property type="term" value="F:metal ion binding"/>
    <property type="evidence" value="ECO:0007669"/>
    <property type="project" value="UniProtKB-KW"/>
</dbReference>
<dbReference type="GO" id="GO:0008299">
    <property type="term" value="P:isoprenoid biosynthetic process"/>
    <property type="evidence" value="ECO:0007669"/>
    <property type="project" value="InterPro"/>
</dbReference>
<keyword evidence="7" id="KW-1185">Reference proteome</keyword>
<name>A0AA42C9Y1_9BACT</name>
<gene>
    <name evidence="6" type="ORF">N2K84_18020</name>
</gene>
<dbReference type="SFLD" id="SFLDS00005">
    <property type="entry name" value="Isoprenoid_Synthase_Type_I"/>
    <property type="match status" value="1"/>
</dbReference>
<sequence length="538" mass="60393">MQKNAPSSDWALTDKDMIKTQRLLKVPQEVKLRNQLRHESRLLVEHKKVLPPADFDRLEELAMEVLQRLGMDEEYLDFTIVLCGNEIWREVIAATPFDRRLLLLPQCLKNSQNCQAEMDSLGLICAGCKGCQIDSVLTKAEALGYTTLVAEGTTVAVGLVAEGAIDAVIGVSCMPVLQRSFGPVSRAAVPVMGLPLLYNGCENTNVDYGWLFEEMYQLRQNPEVQPLSVSLLKDQVQDYFTEFTLQDFFHAYNETEKLAKRMLVMGGQRIRPLLTVLAYRSYSNDPRDEVQAALAIIIECFHKASLIHDDIEDDDDYRYEQETLHKTHGIPVAINVGDYLIGKGYQLLANLPVEAKMLAESLRVVSNSHLSLATGQGADLLLDGRFVSVSVDQLLQIFTQKTGEAVKVALLLGAINGGAGADELKTLSTFADWFGIAYQIRDDLNEFRENQQPEHVHHFPFLLALLREKFEENGEADQLSGLSGMDAVALHQLIREEQVDLHADAFLKLYVDKCYRELDQLQNLKLKLSLYGVMGKIF</sequence>
<dbReference type="SUPFAM" id="SSF48576">
    <property type="entry name" value="Terpenoid synthases"/>
    <property type="match status" value="1"/>
</dbReference>
<evidence type="ECO:0000313" key="7">
    <source>
        <dbReference type="Proteomes" id="UP001163821"/>
    </source>
</evidence>
<dbReference type="InterPro" id="IPR008949">
    <property type="entry name" value="Isoprenoid_synthase_dom_sf"/>
</dbReference>
<comment type="similarity">
    <text evidence="2">Belongs to the FPP/GGPP synthase family.</text>
</comment>
<protein>
    <submittedName>
        <fullName evidence="6">Polyprenyl synthetase family protein</fullName>
    </submittedName>
</protein>
<dbReference type="PANTHER" id="PTHR12001">
    <property type="entry name" value="GERANYLGERANYL PYROPHOSPHATE SYNTHASE"/>
    <property type="match status" value="1"/>
</dbReference>
<comment type="cofactor">
    <cofactor evidence="1">
        <name>Mg(2+)</name>
        <dbReference type="ChEBI" id="CHEBI:18420"/>
    </cofactor>
</comment>
<evidence type="ECO:0000256" key="5">
    <source>
        <dbReference type="ARBA" id="ARBA00022842"/>
    </source>
</evidence>
<dbReference type="GO" id="GO:0004659">
    <property type="term" value="F:prenyltransferase activity"/>
    <property type="evidence" value="ECO:0007669"/>
    <property type="project" value="InterPro"/>
</dbReference>
<dbReference type="Proteomes" id="UP001163821">
    <property type="component" value="Unassembled WGS sequence"/>
</dbReference>
<evidence type="ECO:0000256" key="1">
    <source>
        <dbReference type="ARBA" id="ARBA00001946"/>
    </source>
</evidence>
<dbReference type="InterPro" id="IPR000092">
    <property type="entry name" value="Polyprenyl_synt"/>
</dbReference>
<dbReference type="PANTHER" id="PTHR12001:SF69">
    <property type="entry name" value="ALL TRANS-POLYPRENYL-DIPHOSPHATE SYNTHASE PDSS1"/>
    <property type="match status" value="1"/>
</dbReference>
<dbReference type="RefSeq" id="WP_282593228.1">
    <property type="nucleotide sequence ID" value="NZ_JAPAAF010000044.1"/>
</dbReference>
<keyword evidence="4" id="KW-0479">Metal-binding</keyword>
<comment type="caution">
    <text evidence="6">The sequence shown here is derived from an EMBL/GenBank/DDBJ whole genome shotgun (WGS) entry which is preliminary data.</text>
</comment>
<keyword evidence="5" id="KW-0460">Magnesium</keyword>